<dbReference type="Pfam" id="PF00583">
    <property type="entry name" value="Acetyltransf_1"/>
    <property type="match status" value="1"/>
</dbReference>
<dbReference type="SUPFAM" id="SSF55729">
    <property type="entry name" value="Acyl-CoA N-acyltransferases (Nat)"/>
    <property type="match status" value="1"/>
</dbReference>
<dbReference type="STRING" id="858893.H6C519"/>
<dbReference type="InterPro" id="IPR000182">
    <property type="entry name" value="GNAT_dom"/>
</dbReference>
<dbReference type="InParanoid" id="H6C519"/>
<gene>
    <name evidence="3" type="ORF">HMPREF1120_06922</name>
</gene>
<dbReference type="InterPro" id="IPR016181">
    <property type="entry name" value="Acyl_CoA_acyltransferase"/>
</dbReference>
<evidence type="ECO:0000259" key="2">
    <source>
        <dbReference type="Pfam" id="PF00583"/>
    </source>
</evidence>
<reference evidence="3" key="1">
    <citation type="submission" date="2011-07" db="EMBL/GenBank/DDBJ databases">
        <title>The Genome Sequence of Exophiala (Wangiella) dermatitidis NIH/UT8656.</title>
        <authorList>
            <consortium name="The Broad Institute Genome Sequencing Platform"/>
            <person name="Cuomo C."/>
            <person name="Wang Z."/>
            <person name="Hunicke-Smith S."/>
            <person name="Szanislo P.J."/>
            <person name="Earl A."/>
            <person name="Young S.K."/>
            <person name="Zeng Q."/>
            <person name="Gargeya S."/>
            <person name="Fitzgerald M."/>
            <person name="Haas B."/>
            <person name="Abouelleil A."/>
            <person name="Alvarado L."/>
            <person name="Arachchi H.M."/>
            <person name="Berlin A."/>
            <person name="Brown A."/>
            <person name="Chapman S.B."/>
            <person name="Chen Z."/>
            <person name="Dunbar C."/>
            <person name="Freedman E."/>
            <person name="Gearin G."/>
            <person name="Gellesch M."/>
            <person name="Goldberg J."/>
            <person name="Griggs A."/>
            <person name="Gujja S."/>
            <person name="Heiman D."/>
            <person name="Howarth C."/>
            <person name="Larson L."/>
            <person name="Lui A."/>
            <person name="MacDonald P.J.P."/>
            <person name="Montmayeur A."/>
            <person name="Murphy C."/>
            <person name="Neiman D."/>
            <person name="Pearson M."/>
            <person name="Priest M."/>
            <person name="Roberts A."/>
            <person name="Saif S."/>
            <person name="Shea T."/>
            <person name="Shenoy N."/>
            <person name="Sisk P."/>
            <person name="Stolte C."/>
            <person name="Sykes S."/>
            <person name="Wortman J."/>
            <person name="Nusbaum C."/>
            <person name="Birren B."/>
        </authorList>
    </citation>
    <scope>NUCLEOTIDE SEQUENCE</scope>
    <source>
        <strain evidence="3">NIH/UT8656</strain>
    </source>
</reference>
<dbReference type="RefSeq" id="XP_009159381.1">
    <property type="nucleotide sequence ID" value="XM_009161133.1"/>
</dbReference>
<dbReference type="GeneID" id="20311561"/>
<feature type="region of interest" description="Disordered" evidence="1">
    <location>
        <begin position="1"/>
        <end position="51"/>
    </location>
</feature>
<sequence>MTPNKRPGSQLNRPSAAKVLRLGDKSSQHDDSRQPHESGRPAATEPDTLLPDEHAIVEELTVTVKFIEAKSVAHFLKLGTSESSHARPFHCLIGTGLLTDTSCSFKYSDDKFGRHLFYSGSAPQYVQVTVACKNDPDKIIGACYATLIRKDRDRENFYSHMAQELTEVTLLAFDLFDRYGRFKQQYRCHPVKRGSGFWQDQLNKGAILLIEDIHVQESYRRRGIGLKMVTRLLHAMAREALNGEFTAVVRPNATKDYHFQEAVSAILQNQKRAKMLANEDVETIRWFRRLGFRRIGSSIWFGLYCGNEPSQSSIELDQDHDLTREIAGAKVKFPQRVVEALTGANNKNFLKVMRRQFHNIPFEDDRWMATDEEGNTLLHIAALRFCYDALNWLMDEGPGPAMAEMRNTVGDTPLEALLLELETRRTWKLSGSSVTLTMDEFEGHSRQAVKCVARLRDLELKTTLDFKRIACGCTCGECIQGFLSPRMRDELEIEAITIFRTGEENLDYCSGEEWVMHLLDWLPLLKRHSIRQLGRYKAMRRGLIKLAESIFDCLEAYLPPDERAIEIVIDSRGDSTIVDKFLMGTGSIEEVVVNIFHGVMMSSSAVNGERADFDHQEGRGEYYSLPECRNDHEYQFVLHQCGWFRYDLS</sequence>
<dbReference type="InterPro" id="IPR036770">
    <property type="entry name" value="Ankyrin_rpt-contain_sf"/>
</dbReference>
<dbReference type="eggNOG" id="ENOG502SDUB">
    <property type="taxonomic scope" value="Eukaryota"/>
</dbReference>
<evidence type="ECO:0000313" key="4">
    <source>
        <dbReference type="Proteomes" id="UP000007304"/>
    </source>
</evidence>
<name>H6C519_EXODN</name>
<dbReference type="AlphaFoldDB" id="H6C519"/>
<dbReference type="Gene3D" id="3.40.630.30">
    <property type="match status" value="1"/>
</dbReference>
<evidence type="ECO:0000256" key="1">
    <source>
        <dbReference type="SAM" id="MobiDB-lite"/>
    </source>
</evidence>
<dbReference type="VEuPathDB" id="FungiDB:HMPREF1120_06922"/>
<dbReference type="HOGENOM" id="CLU_012166_1_0_1"/>
<protein>
    <recommendedName>
        <fullName evidence="2">N-acetyltransferase domain-containing protein</fullName>
    </recommendedName>
</protein>
<dbReference type="EMBL" id="JH226135">
    <property type="protein sequence ID" value="EHY58920.1"/>
    <property type="molecule type" value="Genomic_DNA"/>
</dbReference>
<keyword evidence="4" id="KW-1185">Reference proteome</keyword>
<dbReference type="GO" id="GO:0016747">
    <property type="term" value="F:acyltransferase activity, transferring groups other than amino-acyl groups"/>
    <property type="evidence" value="ECO:0007669"/>
    <property type="project" value="InterPro"/>
</dbReference>
<feature type="compositionally biased region" description="Polar residues" evidence="1">
    <location>
        <begin position="1"/>
        <end position="13"/>
    </location>
</feature>
<dbReference type="Proteomes" id="UP000007304">
    <property type="component" value="Unassembled WGS sequence"/>
</dbReference>
<feature type="compositionally biased region" description="Basic and acidic residues" evidence="1">
    <location>
        <begin position="21"/>
        <end position="39"/>
    </location>
</feature>
<feature type="domain" description="N-acetyltransferase" evidence="2">
    <location>
        <begin position="201"/>
        <end position="251"/>
    </location>
</feature>
<organism evidence="3 4">
    <name type="scientific">Exophiala dermatitidis (strain ATCC 34100 / CBS 525.76 / NIH/UT8656)</name>
    <name type="common">Black yeast</name>
    <name type="synonym">Wangiella dermatitidis</name>
    <dbReference type="NCBI Taxonomy" id="858893"/>
    <lineage>
        <taxon>Eukaryota</taxon>
        <taxon>Fungi</taxon>
        <taxon>Dikarya</taxon>
        <taxon>Ascomycota</taxon>
        <taxon>Pezizomycotina</taxon>
        <taxon>Eurotiomycetes</taxon>
        <taxon>Chaetothyriomycetidae</taxon>
        <taxon>Chaetothyriales</taxon>
        <taxon>Herpotrichiellaceae</taxon>
        <taxon>Exophiala</taxon>
    </lineage>
</organism>
<dbReference type="OMA" id="PECRNDH"/>
<dbReference type="CDD" id="cd04301">
    <property type="entry name" value="NAT_SF"/>
    <property type="match status" value="1"/>
</dbReference>
<dbReference type="Gene3D" id="1.25.40.20">
    <property type="entry name" value="Ankyrin repeat-containing domain"/>
    <property type="match status" value="1"/>
</dbReference>
<dbReference type="OrthoDB" id="4117971at2759"/>
<accession>H6C519</accession>
<proteinExistence type="predicted"/>
<evidence type="ECO:0000313" key="3">
    <source>
        <dbReference type="EMBL" id="EHY58920.1"/>
    </source>
</evidence>